<evidence type="ECO:0000256" key="1">
    <source>
        <dbReference type="SAM" id="MobiDB-lite"/>
    </source>
</evidence>
<evidence type="ECO:0000313" key="3">
    <source>
        <dbReference type="EMBL" id="ABO96734.1"/>
    </source>
</evidence>
<dbReference type="RefSeq" id="XP_001418441.1">
    <property type="nucleotide sequence ID" value="XM_001418404.1"/>
</dbReference>
<protein>
    <recommendedName>
        <fullName evidence="2">Myb-like domain-containing protein</fullName>
    </recommendedName>
</protein>
<keyword evidence="4" id="KW-1185">Reference proteome</keyword>
<dbReference type="PROSITE" id="PS50090">
    <property type="entry name" value="MYB_LIKE"/>
    <property type="match status" value="1"/>
</dbReference>
<proteinExistence type="predicted"/>
<organism evidence="3 4">
    <name type="scientific">Ostreococcus lucimarinus (strain CCE9901)</name>
    <dbReference type="NCBI Taxonomy" id="436017"/>
    <lineage>
        <taxon>Eukaryota</taxon>
        <taxon>Viridiplantae</taxon>
        <taxon>Chlorophyta</taxon>
        <taxon>Mamiellophyceae</taxon>
        <taxon>Mamiellales</taxon>
        <taxon>Bathycoccaceae</taxon>
        <taxon>Ostreococcus</taxon>
    </lineage>
</organism>
<dbReference type="SUPFAM" id="SSF46689">
    <property type="entry name" value="Homeodomain-like"/>
    <property type="match status" value="1"/>
</dbReference>
<dbReference type="InterPro" id="IPR001005">
    <property type="entry name" value="SANT/Myb"/>
</dbReference>
<dbReference type="KEGG" id="olu:OSTLU_87504"/>
<dbReference type="AlphaFoldDB" id="A4RYS1"/>
<name>A4RYS1_OSTLU</name>
<feature type="region of interest" description="Disordered" evidence="1">
    <location>
        <begin position="147"/>
        <end position="166"/>
    </location>
</feature>
<dbReference type="EMBL" id="CP000586">
    <property type="protein sequence ID" value="ABO96734.1"/>
    <property type="molecule type" value="Genomic_DNA"/>
</dbReference>
<feature type="compositionally biased region" description="Basic and acidic residues" evidence="1">
    <location>
        <begin position="58"/>
        <end position="88"/>
    </location>
</feature>
<feature type="region of interest" description="Disordered" evidence="1">
    <location>
        <begin position="1"/>
        <end position="88"/>
    </location>
</feature>
<dbReference type="OrthoDB" id="10258692at2759"/>
<dbReference type="HOGENOM" id="CLU_1055209_0_0_1"/>
<dbReference type="OMA" id="HLTCDEY"/>
<feature type="compositionally biased region" description="Basic and acidic residues" evidence="1">
    <location>
        <begin position="154"/>
        <end position="166"/>
    </location>
</feature>
<dbReference type="STRING" id="436017.A4RYS1"/>
<gene>
    <name evidence="3" type="ORF">OSTLU_87504</name>
</gene>
<feature type="compositionally biased region" description="Basic and acidic residues" evidence="1">
    <location>
        <begin position="33"/>
        <end position="50"/>
    </location>
</feature>
<dbReference type="Gene3D" id="1.10.10.60">
    <property type="entry name" value="Homeodomain-like"/>
    <property type="match status" value="1"/>
</dbReference>
<sequence>LNSKSSRGQTDEARRRTKQARVRRNNELLASLKVRESKDALEKSAGEAKDSKRKRREKKEETPAEPTRRSARMRGESSKGRWVEIGEDDKPKGEIDEALECHLTCDEYCAMHGLEPGPKMVGGFHGWVEETERIRLGIAENANKAWELNGGGSGDRRPGKGEQARDHARRMLYKNPNAYFYRHTGGEEQRNGDWDEGEIERFVEVAKQYGCGDKWGLFASYIPGRVGYQCSAAYRHIIIPRGLLRDDSWRLTPSGEAIFAGRNK</sequence>
<reference evidence="3 4" key="1">
    <citation type="journal article" date="2007" name="Proc. Natl. Acad. Sci. U.S.A.">
        <title>The tiny eukaryote Ostreococcus provides genomic insights into the paradox of plankton speciation.</title>
        <authorList>
            <person name="Palenik B."/>
            <person name="Grimwood J."/>
            <person name="Aerts A."/>
            <person name="Rouze P."/>
            <person name="Salamov A."/>
            <person name="Putnam N."/>
            <person name="Dupont C."/>
            <person name="Jorgensen R."/>
            <person name="Derelle E."/>
            <person name="Rombauts S."/>
            <person name="Zhou K."/>
            <person name="Otillar R."/>
            <person name="Merchant S.S."/>
            <person name="Podell S."/>
            <person name="Gaasterland T."/>
            <person name="Napoli C."/>
            <person name="Gendler K."/>
            <person name="Manuell A."/>
            <person name="Tai V."/>
            <person name="Vallon O."/>
            <person name="Piganeau G."/>
            <person name="Jancek S."/>
            <person name="Heijde M."/>
            <person name="Jabbari K."/>
            <person name="Bowler C."/>
            <person name="Lohr M."/>
            <person name="Robbens S."/>
            <person name="Werner G."/>
            <person name="Dubchak I."/>
            <person name="Pazour G.J."/>
            <person name="Ren Q."/>
            <person name="Paulsen I."/>
            <person name="Delwiche C."/>
            <person name="Schmutz J."/>
            <person name="Rokhsar D."/>
            <person name="Van de Peer Y."/>
            <person name="Moreau H."/>
            <person name="Grigoriev I.V."/>
        </authorList>
    </citation>
    <scope>NUCLEOTIDE SEQUENCE [LARGE SCALE GENOMIC DNA]</scope>
    <source>
        <strain evidence="3 4">CCE9901</strain>
    </source>
</reference>
<accession>A4RYS1</accession>
<dbReference type="eggNOG" id="ENOG502S2ZR">
    <property type="taxonomic scope" value="Eukaryota"/>
</dbReference>
<evidence type="ECO:0000313" key="4">
    <source>
        <dbReference type="Proteomes" id="UP000001568"/>
    </source>
</evidence>
<dbReference type="Proteomes" id="UP000001568">
    <property type="component" value="Chromosome 6"/>
</dbReference>
<dbReference type="InterPro" id="IPR009057">
    <property type="entry name" value="Homeodomain-like_sf"/>
</dbReference>
<dbReference type="GeneID" id="5002321"/>
<evidence type="ECO:0000259" key="2">
    <source>
        <dbReference type="PROSITE" id="PS50090"/>
    </source>
</evidence>
<feature type="non-terminal residue" evidence="3">
    <location>
        <position position="1"/>
    </location>
</feature>
<feature type="domain" description="Myb-like" evidence="2">
    <location>
        <begin position="186"/>
        <end position="238"/>
    </location>
</feature>